<gene>
    <name evidence="1" type="ORF">AACH06_30030</name>
</gene>
<reference evidence="1 2" key="1">
    <citation type="submission" date="2024-04" db="EMBL/GenBank/DDBJ databases">
        <title>Novel species of the genus Ideonella isolated from streams.</title>
        <authorList>
            <person name="Lu H."/>
        </authorList>
    </citation>
    <scope>NUCLEOTIDE SEQUENCE [LARGE SCALE GENOMIC DNA]</scope>
    <source>
        <strain evidence="1 2">DXS29W</strain>
    </source>
</reference>
<accession>A0ABU9BYL0</accession>
<dbReference type="Proteomes" id="UP001371218">
    <property type="component" value="Unassembled WGS sequence"/>
</dbReference>
<evidence type="ECO:0000313" key="2">
    <source>
        <dbReference type="Proteomes" id="UP001371218"/>
    </source>
</evidence>
<dbReference type="EMBL" id="JBBUTG010000070">
    <property type="protein sequence ID" value="MEK8035077.1"/>
    <property type="molecule type" value="Genomic_DNA"/>
</dbReference>
<proteinExistence type="predicted"/>
<keyword evidence="2" id="KW-1185">Reference proteome</keyword>
<protein>
    <recommendedName>
        <fullName evidence="3">DUF4274 domain-containing protein</fullName>
    </recommendedName>
</protein>
<dbReference type="RefSeq" id="WP_341429511.1">
    <property type="nucleotide sequence ID" value="NZ_JBBUTG010000070.1"/>
</dbReference>
<sequence>MNAFAIWPEAESMLIAYLQYAGDSKANRSLFHSWEWVNWVCAHHPDEGLECLVWLTDHAPNERVLEVIGCGHLQDLLWKHPSFSEQVVAKARTSQPFYLAAKWCELDDEDVGDEQANEFQVQLDASPFAAKNGA</sequence>
<evidence type="ECO:0000313" key="1">
    <source>
        <dbReference type="EMBL" id="MEK8035077.1"/>
    </source>
</evidence>
<evidence type="ECO:0008006" key="3">
    <source>
        <dbReference type="Google" id="ProtNLM"/>
    </source>
</evidence>
<organism evidence="1 2">
    <name type="scientific">Ideonella lacteola</name>
    <dbReference type="NCBI Taxonomy" id="2984193"/>
    <lineage>
        <taxon>Bacteria</taxon>
        <taxon>Pseudomonadati</taxon>
        <taxon>Pseudomonadota</taxon>
        <taxon>Betaproteobacteria</taxon>
        <taxon>Burkholderiales</taxon>
        <taxon>Sphaerotilaceae</taxon>
        <taxon>Ideonella</taxon>
    </lineage>
</organism>
<comment type="caution">
    <text evidence="1">The sequence shown here is derived from an EMBL/GenBank/DDBJ whole genome shotgun (WGS) entry which is preliminary data.</text>
</comment>
<name>A0ABU9BYL0_9BURK</name>